<reference evidence="2" key="1">
    <citation type="journal article" date="2021" name="Proc. Natl. Acad. Sci. U.S.A.">
        <title>A Catalog of Tens of Thousands of Viruses from Human Metagenomes Reveals Hidden Associations with Chronic Diseases.</title>
        <authorList>
            <person name="Tisza M.J."/>
            <person name="Buck C.B."/>
        </authorList>
    </citation>
    <scope>NUCLEOTIDE SEQUENCE</scope>
    <source>
        <strain evidence="2">CtYgF8</strain>
    </source>
</reference>
<accession>A0A8S5NKT8</accession>
<protein>
    <recommendedName>
        <fullName evidence="3">Head morphogenesis protein</fullName>
    </recommendedName>
</protein>
<evidence type="ECO:0000313" key="2">
    <source>
        <dbReference type="EMBL" id="DAD94906.1"/>
    </source>
</evidence>
<proteinExistence type="predicted"/>
<sequence length="321" mass="35858">MNIDEQAIHDLLTRQIDLMRFERSVARDALRQLERMQEEVEANLRRRELSALNRRDLERLLSEIDAVLAHYYGLIGGMVQEAQTEVVADEHEWLLWWLGGLSAAYVLDGAVKPLPAARLADLSAHALVGGLTLSEAVTAQRRRLFDVLKRTVRLAAADGASFDDVADVFKRQAAQLRTLTRTWAGSIQGAVHYAFGSINPLVKGWRHVAVLDGHTSGMCTARHGLVWDKEKQPVGHAYPFRRPPLHPNCRSRLAFLFDLAAPFHGITGEDWVKGRTLPQLQEQFGHGIGQMLHDGEISLANAVRSDGLASVTLAELKRKYK</sequence>
<keyword evidence="1" id="KW-0175">Coiled coil</keyword>
<evidence type="ECO:0000256" key="1">
    <source>
        <dbReference type="SAM" id="Coils"/>
    </source>
</evidence>
<feature type="coiled-coil region" evidence="1">
    <location>
        <begin position="19"/>
        <end position="50"/>
    </location>
</feature>
<organism evidence="2">
    <name type="scientific">Siphoviridae sp. ctYgF8</name>
    <dbReference type="NCBI Taxonomy" id="2826378"/>
    <lineage>
        <taxon>Viruses</taxon>
        <taxon>Duplodnaviria</taxon>
        <taxon>Heunggongvirae</taxon>
        <taxon>Uroviricota</taxon>
        <taxon>Caudoviricetes</taxon>
    </lineage>
</organism>
<name>A0A8S5NKT8_9CAUD</name>
<dbReference type="EMBL" id="BK015186">
    <property type="protein sequence ID" value="DAD94906.1"/>
    <property type="molecule type" value="Genomic_DNA"/>
</dbReference>
<evidence type="ECO:0008006" key="3">
    <source>
        <dbReference type="Google" id="ProtNLM"/>
    </source>
</evidence>